<dbReference type="Pfam" id="PF18676">
    <property type="entry name" value="MBG_2"/>
    <property type="match status" value="7"/>
</dbReference>
<reference evidence="2 3" key="6">
    <citation type="journal article" date="2011" name="Appl. Environ. Microbiol.">
        <title>Involvement of the azorhizobial chromosome partition gene (parA) in the onset of bacteroid differentiation during Sesbania rostrata stem nodule development.</title>
        <authorList>
            <person name="Liu CT."/>
            <person name="Lee KB."/>
            <person name="Wang YS."/>
            <person name="Peng MH."/>
            <person name="Lee KT."/>
            <person name="Suzuki S."/>
            <person name="Suzuki T."/>
            <person name="Oyaizu H."/>
        </authorList>
    </citation>
    <scope>NUCLEOTIDE SEQUENCE [LARGE SCALE GENOMIC DNA]</scope>
    <source>
        <strain evidence="3">ATCC 43989 / DSM 5975 / JCM 20966 / LMG 6465 / NBRC 14845 / NCIMB 13405 / ORS 571</strain>
    </source>
</reference>
<feature type="domain" description="Filamentous haemagglutinin FhaB/tRNA nuclease CdiA-like TPS" evidence="1">
    <location>
        <begin position="61"/>
        <end position="173"/>
    </location>
</feature>
<reference evidence="2 3" key="1">
    <citation type="journal article" date="2007" name="Appl. Environ. Microbiol.">
        <title>Rhizobial factors required for stem nodule maturation and maintenance in Sesbania rostrata-Azorhizobium caulinodans ORS571 symbiosis.</title>
        <authorList>
            <person name="Suzuki S."/>
            <person name="Aono T."/>
            <person name="Lee KB."/>
            <person name="Suzuki T."/>
            <person name="Liu CT."/>
            <person name="Miwa H."/>
            <person name="Wakao S."/>
            <person name="Iki T."/>
            <person name="Oyaizu H."/>
        </authorList>
    </citation>
    <scope>NUCLEOTIDE SEQUENCE [LARGE SCALE GENOMIC DNA]</scope>
    <source>
        <strain evidence="3">ATCC 43989 / DSM 5975 / JCM 20966 / LMG 6465 / NBRC 14845 / NCIMB 13405 / ORS 571</strain>
    </source>
</reference>
<dbReference type="Proteomes" id="UP000000270">
    <property type="component" value="Chromosome"/>
</dbReference>
<dbReference type="NCBIfam" id="TIGR01901">
    <property type="entry name" value="adhes_NPXG"/>
    <property type="match status" value="1"/>
</dbReference>
<dbReference type="Gene3D" id="2.160.20.10">
    <property type="entry name" value="Single-stranded right-handed beta-helix, Pectin lyase-like"/>
    <property type="match status" value="2"/>
</dbReference>
<dbReference type="Gene3D" id="2.160.20.110">
    <property type="match status" value="4"/>
</dbReference>
<dbReference type="PANTHER" id="PTHR12338">
    <property type="entry name" value="AUTOTRANSPORTER"/>
    <property type="match status" value="1"/>
</dbReference>
<evidence type="ECO:0000313" key="2">
    <source>
        <dbReference type="EMBL" id="BAF87394.1"/>
    </source>
</evidence>
<proteinExistence type="predicted"/>
<gene>
    <name evidence="2" type="ordered locus">AZC_1396</name>
</gene>
<dbReference type="HOGENOM" id="CLU_225712_0_0_5"/>
<reference evidence="2 3" key="5">
    <citation type="journal article" date="2010" name="Appl. Environ. Microbiol.">
        <title>phrR-like gene praR of Azorhizobium caulinodans ORS571 is essential for symbiosis with Sesbania rostrata and is involved in expression of reb genes.</title>
        <authorList>
            <person name="Akiba N."/>
            <person name="Aono T."/>
            <person name="Toyazaki H."/>
            <person name="Sato S."/>
            <person name="Oyaizu H."/>
        </authorList>
    </citation>
    <scope>NUCLEOTIDE SEQUENCE [LARGE SCALE GENOMIC DNA]</scope>
    <source>
        <strain evidence="3">ATCC 43989 / DSM 5975 / JCM 20966 / LMG 6465 / NBRC 14845 / NCIMB 13405 / ORS 571</strain>
    </source>
</reference>
<protein>
    <recommendedName>
        <fullName evidence="1">Filamentous haemagglutinin FhaB/tRNA nuclease CdiA-like TPS domain-containing protein</fullName>
    </recommendedName>
</protein>
<dbReference type="eggNOG" id="COG3210">
    <property type="taxonomic scope" value="Bacteria"/>
</dbReference>
<dbReference type="InterPro" id="IPR041286">
    <property type="entry name" value="MBG_2"/>
</dbReference>
<dbReference type="InterPro" id="IPR011050">
    <property type="entry name" value="Pectin_lyase_fold/virulence"/>
</dbReference>
<dbReference type="Gene3D" id="3.30.160.710">
    <property type="match status" value="1"/>
</dbReference>
<dbReference type="InterPro" id="IPR012334">
    <property type="entry name" value="Pectin_lyas_fold"/>
</dbReference>
<evidence type="ECO:0000313" key="3">
    <source>
        <dbReference type="Proteomes" id="UP000000270"/>
    </source>
</evidence>
<reference evidence="2 3" key="3">
    <citation type="journal article" date="2008" name="BMC Genomics">
        <title>The genome of the versatile nitrogen fixer Azorhizobium caulinodans ORS571.</title>
        <authorList>
            <person name="Lee KB."/>
            <person name="Backer P.D."/>
            <person name="Aono T."/>
            <person name="Liu CT."/>
            <person name="Suzuki S."/>
            <person name="Suzuki T."/>
            <person name="Kaneko T."/>
            <person name="Yamada M."/>
            <person name="Tabata S."/>
            <person name="Kupfer D.M."/>
            <person name="Najar F.Z."/>
            <person name="Wiley G.B."/>
            <person name="Roe B."/>
            <person name="Binnewies T.T."/>
            <person name="Ussery D.W."/>
            <person name="D'Haeze W."/>
            <person name="Herder J.D."/>
            <person name="Gevers D."/>
            <person name="Vereecke D."/>
            <person name="Holsters M."/>
            <person name="Oyaizu H."/>
        </authorList>
    </citation>
    <scope>NUCLEOTIDE SEQUENCE [LARGE SCALE GENOMIC DNA]</scope>
    <source>
        <strain evidence="3">ATCC 43989 / DSM 5975 / JCM 20966 / LMG 6465 / NBRC 14845 / NCIMB 13405 / ORS 571</strain>
    </source>
</reference>
<dbReference type="SUPFAM" id="SSF51126">
    <property type="entry name" value="Pectin lyase-like"/>
    <property type="match status" value="1"/>
</dbReference>
<dbReference type="PANTHER" id="PTHR12338:SF5">
    <property type="entry name" value="ANTIGEN 43-RELATED"/>
    <property type="match status" value="1"/>
</dbReference>
<dbReference type="InterPro" id="IPR008638">
    <property type="entry name" value="FhaB/CdiA-like_TPS"/>
</dbReference>
<organism evidence="2 3">
    <name type="scientific">Azorhizobium caulinodans (strain ATCC 43989 / DSM 5975 / JCM 20966 / LMG 6465 / NBRC 14845 / NCIMB 13405 / ORS 571)</name>
    <dbReference type="NCBI Taxonomy" id="438753"/>
    <lineage>
        <taxon>Bacteria</taxon>
        <taxon>Pseudomonadati</taxon>
        <taxon>Pseudomonadota</taxon>
        <taxon>Alphaproteobacteria</taxon>
        <taxon>Hyphomicrobiales</taxon>
        <taxon>Xanthobacteraceae</taxon>
        <taxon>Azorhizobium</taxon>
    </lineage>
</organism>
<evidence type="ECO:0000259" key="1">
    <source>
        <dbReference type="SMART" id="SM00912"/>
    </source>
</evidence>
<reference evidence="2 3" key="4">
    <citation type="journal article" date="2009" name="Appl. Environ. Microbiol.">
        <title>Comparative genome-wide transcriptional profiling of Azorhizobium caulinodans ORS571 grown under free-living and symbiotic conditions.</title>
        <authorList>
            <person name="Tsukada S."/>
            <person name="Aono T."/>
            <person name="Akiba N."/>
            <person name="Lee KB."/>
            <person name="Liu CT."/>
            <person name="Toyazaki H."/>
            <person name="Oyaizu H."/>
        </authorList>
    </citation>
    <scope>NUCLEOTIDE SEQUENCE [LARGE SCALE GENOMIC DNA]</scope>
    <source>
        <strain evidence="3">ATCC 43989 / DSM 5975 / JCM 20966 / LMG 6465 / NBRC 14845 / NCIMB 13405 / ORS 571</strain>
    </source>
</reference>
<keyword evidence="3" id="KW-1185">Reference proteome</keyword>
<reference evidence="3" key="2">
    <citation type="submission" date="2007-04" db="EMBL/GenBank/DDBJ databases">
        <title>Complete genome sequence of the nitrogen-fixing bacterium Azorhizobium caulinodans ORS571.</title>
        <authorList>
            <person name="Lee K.B."/>
            <person name="Backer P.D."/>
            <person name="Aono T."/>
            <person name="Liu C.T."/>
            <person name="Suzuki S."/>
            <person name="Suzuki T."/>
            <person name="Kaneko T."/>
            <person name="Yamada M."/>
            <person name="Tabata S."/>
            <person name="Kupfer D.M."/>
            <person name="Najar F.Z."/>
            <person name="Wiley G.B."/>
            <person name="Roe B."/>
            <person name="Binnewies T."/>
            <person name="Ussery D."/>
            <person name="Vereecke D."/>
            <person name="Gevers D."/>
            <person name="Holsters M."/>
            <person name="Oyaizu H."/>
        </authorList>
    </citation>
    <scope>NUCLEOTIDE SEQUENCE [LARGE SCALE GENOMIC DNA]</scope>
    <source>
        <strain evidence="3">ATCC 43989 / DSM 5975 / JCM 20966 / LMG 6465 / NBRC 14845 / NCIMB 13405 / ORS 571</strain>
    </source>
</reference>
<dbReference type="SMART" id="SM00912">
    <property type="entry name" value="Haemagg_act"/>
    <property type="match status" value="1"/>
</dbReference>
<dbReference type="Gene3D" id="3.30.210.10">
    <property type="entry name" value="DNA polymerase, thumb domain"/>
    <property type="match status" value="3"/>
</dbReference>
<name>A8I1L8_AZOC5</name>
<dbReference type="EMBL" id="AP009384">
    <property type="protein sequence ID" value="BAF87394.1"/>
    <property type="molecule type" value="Genomic_DNA"/>
</dbReference>
<sequence length="2819" mass="274574">MVASMGCDAKRDEAVTGVGKVNHRYAPMAVSGALLHSTGRRAAALLTSAAFVGSALPALAQTALPTSGSVVSGSAAISAPSATSVLITQTSRNAIINWGSFSVGAGNAVRFENGSGATLNRVTGLSPSQIDGSLSATGSVYLVNPNGITVGPTGQVTTGGSFIASTHDVSDADFNAGGAMTFRGSSTASVINYGSIGSLGGDVVLIARKVENAGTLTAPNGTVGLAAGYEVLVRDAALSDGKFVVKVGGGDTEAKTTGVIKAAEAELKANGGNVYALAGNTESLTKATGVASRGGRIFLTAGDGGNVTVTQKLSARAAASNGKAKGGEIRVSGGTVKVSGKLDAKGEGDAGGTIVVTGRDIQLAAGADLDASGATGGLVLVGGDYQGGYDATTKYLAEDVPTAATTTVEAGASIRVDGTAGAGGRAVVWSDGTTRFDGTISATATGIAAGGKVETSGHNLLLGDNVAISTLSEQGQTGVWLIDPYNVTISSSGSSNVLITVSGNPWSVEPTASGANLNSSTLNAYLSSTNVAITTNGAGSEAGNITVNAAVTWSAATTLSLLADASTGGVFINANISGSNANSGLVLSAGAGGISQAGGAVIQAGTLTATAANGGSVTLTNTGNLVGTLGTSSAAGSFAFTNGQALTVSGSVTTNGGLSLVTASGGLTINGALTDAHANSSFTLSAAGSLIIAKDVTFSGANAAASLTSGGSYSLTNGARVSLPDSGASLSINGTSYTLIHDVSALQGMTGSGNYALGNDIDASATASWNSGAGFVPVGVFGTAFSGTLAGLGHFIDGLTVNRPGTSQLGLFGYTNSATVRDLTLSNVSMSGSSRVGGLVGWADTSNFSNVHVTGTIAATQEAGGVAGWFVDSTLASASSAASVTVSANGAGGLVGYALYSGTISDSYTTGSVTGATYVGGLIGQTFSVTPLTLTNIYASGRVTGTNAGGLIGFDDPASPSSITLSHAYWDANSTGQASAFGSTSGATITGTATDVAAAPRTQSTYSGFDFSNTWVMIAGETRPMLRNEQSSVIATPAALQLMSQGLSASYKLGANIDMASALAVGSNGYYGGLWGASGFVPVGNSGSSFTGTFNGQGHTISGLSINRGGTNYVGLFGYTSGAAISNVTLAGGSITGNDDVGPLIGYMSGGSVSSASASTTVSGLSTNEVNTGGLIGAVDGGSVSGSSASGDVTGVGWDIGGLVGYLINGGTITQSYATGNVTGTGTGASNGYVGGLVGSNGYISNDGGTISQSYATGTVTGAMGPVGGLVGHNEGTITDAYATGRVIGLSGASNIGGFVGVNYVHGTITNAYSTGYVTGSSQVGGFAGYNNNSAAAITNAYWDTQTSGQSMGIAGGLGSATARTTAQLQGSLPAGFSSSIWSTGTNLYPYFGWRYSTTPVAVSGVAYSDAGSTVLSGETVTAVSGGGGIGSAKTGANGYYYILVTSSALASTGVLTYLDNGSAKGAAFSDAAGSNGIQNVAIYGTAAHVITGQSTLTATRTNYLATLASYADADLSFLSSSSFAPLTTTAGYGVYLNPTGSYTLNANLGSSGLLTVDSGGTLGVSGAVTLSAAGALTLADAVSWTTASSLALSTTSGGNISLGGAVTGTNGTLILNASGTATSSSAINVGTFNLSGGTWSQNAATLPSFAATNFVIGSGATFLRVTGGDGSAATPYQIADVYGLQGVGSASLLSQNFELVADIDASGTSNWRSGAGFNPIGDNLNNFLGSFDGGGHAISGLYVNNSVRAGLFGVTGAGATVRDLAVSGTANSVVAGMLAAVNLGTIDNVQTSGAVLNAGNPNAGSGYLGGLVGSNQGNGSILNSSSSASVTNSQANVNAGGLLGGSQSATASVSNSFATGTVTSTTTSNTRTAGLVASNAGTITGSYATGNVSGGLFSGGLVALNTGNISNSFARGAVSGDTYAGGLVGRSYAAISNSYATGNVTAVTFAGGLVGYDDGPISDSYSTGSVSGATYQGGLVGYDAGPISNSYSTGSVSGATYQGGFIGYLNSGSVTASFWNTTTSGTGVGIGGGDTSSGITGLTTAQMISLSTFTGAGWSIDDAGGTSSVWRIYDGYTMPLLRSFMSSLTVTGGSGSKTYDGSAASSDVGTLVYSPGSYTTSLVAGTAGYTASSANAGTYSGAGLRLAGLYSSQFGYDITFVSGTLLIDKASLTVTASDAAKTYDGLAYAGGNGVTYSGFVGSDTAASLGGTLTYGGTAQGAVNAGTYSLTAGGLTSGNYNISYTAGTLTVGTAALTVTANDGTKTYDGTAYSGGNGVTYNGFVGSDTAASLGGALTWGGTAQGAVNAGTYSLTNSGLTSSNYVITYAPGTLTVTPAALTVTANDGTKPYDGTAYSGGNGVTYSGFVGSDTVASLGGTLSWGGTAQGAVNAGSYSITNSGLTSANYAITYVPGTLTLTPAALTVAADAKTLRYGDALPALTYALTSGTLYGGDTLTGALATAASPTANVGTYGIGQGTLSASPNYAITYVGANVTVTPRPISVTANAQSMAYGDALPALTYSVGGAGLSNGDTLFGSLVTGASATANVGNYAITQGTLAASANYTLTYTGANLSVGARPITVSATNQSIAYGDALPALTYSVGGAGLANGDTLVGSLATGASATSNVGTYAITQGTLAASANYALTYIGGTVVVTPRPLAVIADNQSRTVGAANPAFTYVIGGRGLVNGDTLTGTLTSPADSNSPAGRYAILQGSLTAPANYALSYVPGTLTVIGTQAVVSTPQNPTFVETSVPDQVVVTLDTNSLISFIDQREGQQTLEQNSAPRLTSCGGTSSGGQCAFLPVPANLPPSQWLSFRSE</sequence>
<accession>A8I1L8</accession>
<dbReference type="STRING" id="438753.AZC_1396"/>
<dbReference type="InterPro" id="IPR011493">
    <property type="entry name" value="GLUG"/>
</dbReference>
<dbReference type="Pfam" id="PF05860">
    <property type="entry name" value="TPS"/>
    <property type="match status" value="1"/>
</dbReference>
<dbReference type="InterPro" id="IPR050909">
    <property type="entry name" value="Bact_Autotransporter_VF"/>
</dbReference>
<dbReference type="Pfam" id="PF07581">
    <property type="entry name" value="Glug"/>
    <property type="match status" value="5"/>
</dbReference>
<dbReference type="KEGG" id="azc:AZC_1396"/>
<dbReference type="InterPro" id="IPR037160">
    <property type="entry name" value="DNA_Pol_thumb_sf"/>
</dbReference>